<evidence type="ECO:0000259" key="5">
    <source>
        <dbReference type="Pfam" id="PF00535"/>
    </source>
</evidence>
<evidence type="ECO:0000313" key="6">
    <source>
        <dbReference type="EMBL" id="GAA4428259.1"/>
    </source>
</evidence>
<keyword evidence="4" id="KW-0472">Membrane</keyword>
<dbReference type="Proteomes" id="UP001500552">
    <property type="component" value="Unassembled WGS sequence"/>
</dbReference>
<dbReference type="Gene3D" id="3.90.550.10">
    <property type="entry name" value="Spore Coat Polysaccharide Biosynthesis Protein SpsA, Chain A"/>
    <property type="match status" value="1"/>
</dbReference>
<keyword evidence="4" id="KW-1133">Transmembrane helix</keyword>
<keyword evidence="3" id="KW-0808">Transferase</keyword>
<protein>
    <submittedName>
        <fullName evidence="6">Glycosyltransferase</fullName>
    </submittedName>
</protein>
<dbReference type="Pfam" id="PF00535">
    <property type="entry name" value="Glycos_transf_2"/>
    <property type="match status" value="1"/>
</dbReference>
<accession>A0ABP8LFZ1</accession>
<name>A0ABP8LFZ1_9BACT</name>
<comment type="caution">
    <text evidence="6">The sequence shown here is derived from an EMBL/GenBank/DDBJ whole genome shotgun (WGS) entry which is preliminary data.</text>
</comment>
<organism evidence="6 7">
    <name type="scientific">Pontibacter saemangeumensis</name>
    <dbReference type="NCBI Taxonomy" id="1084525"/>
    <lineage>
        <taxon>Bacteria</taxon>
        <taxon>Pseudomonadati</taxon>
        <taxon>Bacteroidota</taxon>
        <taxon>Cytophagia</taxon>
        <taxon>Cytophagales</taxon>
        <taxon>Hymenobacteraceae</taxon>
        <taxon>Pontibacter</taxon>
    </lineage>
</organism>
<reference evidence="7" key="1">
    <citation type="journal article" date="2019" name="Int. J. Syst. Evol. Microbiol.">
        <title>The Global Catalogue of Microorganisms (GCM) 10K type strain sequencing project: providing services to taxonomists for standard genome sequencing and annotation.</title>
        <authorList>
            <consortium name="The Broad Institute Genomics Platform"/>
            <consortium name="The Broad Institute Genome Sequencing Center for Infectious Disease"/>
            <person name="Wu L."/>
            <person name="Ma J."/>
        </authorList>
    </citation>
    <scope>NUCLEOTIDE SEQUENCE [LARGE SCALE GENOMIC DNA]</scope>
    <source>
        <strain evidence="7">JCM 17926</strain>
    </source>
</reference>
<comment type="similarity">
    <text evidence="1">Belongs to the glycosyltransferase 2 family.</text>
</comment>
<keyword evidence="7" id="KW-1185">Reference proteome</keyword>
<keyword evidence="4" id="KW-0812">Transmembrane</keyword>
<gene>
    <name evidence="6" type="ORF">GCM10023188_12310</name>
</gene>
<keyword evidence="2" id="KW-0328">Glycosyltransferase</keyword>
<evidence type="ECO:0000256" key="4">
    <source>
        <dbReference type="SAM" id="Phobius"/>
    </source>
</evidence>
<dbReference type="EMBL" id="BAABHC010000004">
    <property type="protein sequence ID" value="GAA4428259.1"/>
    <property type="molecule type" value="Genomic_DNA"/>
</dbReference>
<dbReference type="SUPFAM" id="SSF53448">
    <property type="entry name" value="Nucleotide-diphospho-sugar transferases"/>
    <property type="match status" value="1"/>
</dbReference>
<dbReference type="RefSeq" id="WP_345157566.1">
    <property type="nucleotide sequence ID" value="NZ_BAABHC010000004.1"/>
</dbReference>
<evidence type="ECO:0000313" key="7">
    <source>
        <dbReference type="Proteomes" id="UP001500552"/>
    </source>
</evidence>
<feature type="transmembrane region" description="Helical" evidence="4">
    <location>
        <begin position="238"/>
        <end position="257"/>
    </location>
</feature>
<evidence type="ECO:0000256" key="2">
    <source>
        <dbReference type="ARBA" id="ARBA00022676"/>
    </source>
</evidence>
<dbReference type="PANTHER" id="PTHR43685:SF5">
    <property type="entry name" value="GLYCOSYLTRANSFERASE EPSE-RELATED"/>
    <property type="match status" value="1"/>
</dbReference>
<proteinExistence type="inferred from homology"/>
<evidence type="ECO:0000256" key="1">
    <source>
        <dbReference type="ARBA" id="ARBA00006739"/>
    </source>
</evidence>
<dbReference type="InterPro" id="IPR050834">
    <property type="entry name" value="Glycosyltransf_2"/>
</dbReference>
<evidence type="ECO:0000256" key="3">
    <source>
        <dbReference type="ARBA" id="ARBA00022679"/>
    </source>
</evidence>
<dbReference type="InterPro" id="IPR001173">
    <property type="entry name" value="Glyco_trans_2-like"/>
</dbReference>
<dbReference type="PANTHER" id="PTHR43685">
    <property type="entry name" value="GLYCOSYLTRANSFERASE"/>
    <property type="match status" value="1"/>
</dbReference>
<sequence>MNSDIVILIPHFNNPSGLEISLRSIRSPHPLDVLVVDDGSVMKPDESNLLHLFRDELKIHFIYNSVNEGIERTLNNGLRYIQDHLMNKYIARLDCGDTCAPDRFIRQKEWLDAHPDIYLIGSWVEFVDEKGKKIYTYKAPSEHHEIVKNMYVKCSFIHPSVMFRTEALKEIGLYPLSFKAAEDYAFFFEFVRKYKTHIIPKVLTYCELNPKGISRMKRHEQQKSKIKILIKNWSPTPYFLLGIIRNYIILLMPYSLVAKAKAILLK</sequence>
<dbReference type="InterPro" id="IPR029044">
    <property type="entry name" value="Nucleotide-diphossugar_trans"/>
</dbReference>
<feature type="domain" description="Glycosyltransferase 2-like" evidence="5">
    <location>
        <begin position="7"/>
        <end position="171"/>
    </location>
</feature>